<evidence type="ECO:0008006" key="3">
    <source>
        <dbReference type="Google" id="ProtNLM"/>
    </source>
</evidence>
<proteinExistence type="predicted"/>
<dbReference type="EMBL" id="JACGZW010000002">
    <property type="protein sequence ID" value="MBB1152467.1"/>
    <property type="molecule type" value="Genomic_DNA"/>
</dbReference>
<dbReference type="AlphaFoldDB" id="A0A7W3VTB7"/>
<gene>
    <name evidence="1" type="ORF">H4281_04950</name>
</gene>
<evidence type="ECO:0000313" key="2">
    <source>
        <dbReference type="Proteomes" id="UP000526734"/>
    </source>
</evidence>
<dbReference type="RefSeq" id="WP_182889681.1">
    <property type="nucleotide sequence ID" value="NZ_JACGZW010000002.1"/>
</dbReference>
<name>A0A7W3VTB7_9PSEU</name>
<dbReference type="Proteomes" id="UP000526734">
    <property type="component" value="Unassembled WGS sequence"/>
</dbReference>
<evidence type="ECO:0000313" key="1">
    <source>
        <dbReference type="EMBL" id="MBB1152467.1"/>
    </source>
</evidence>
<dbReference type="InterPro" id="IPR036465">
    <property type="entry name" value="vWFA_dom_sf"/>
</dbReference>
<protein>
    <recommendedName>
        <fullName evidence="3">VWA domain-containing protein</fullName>
    </recommendedName>
</protein>
<sequence>MPTLLIAVFDNSGSVVSPIGADPLSNRFAEVDRAFSAIARNGAPHELGMVVHFDTPSSGEVGPVPITRTGVRQLRRGLQIPRDGAGSSELAPSLRRATKIAKAHPAREVTLVVLSDFLLMDADPRGVLSDLAAFPGTVHAVVLGTHLPAGVLDDAITVSQIERDDPPGTVARALFTSLVQHRKRRRPASRNRRK</sequence>
<accession>A0A7W3VTB7</accession>
<comment type="caution">
    <text evidence="1">The sequence shown here is derived from an EMBL/GenBank/DDBJ whole genome shotgun (WGS) entry which is preliminary data.</text>
</comment>
<organism evidence="1 2">
    <name type="scientific">Amycolatopsis dendrobii</name>
    <dbReference type="NCBI Taxonomy" id="2760662"/>
    <lineage>
        <taxon>Bacteria</taxon>
        <taxon>Bacillati</taxon>
        <taxon>Actinomycetota</taxon>
        <taxon>Actinomycetes</taxon>
        <taxon>Pseudonocardiales</taxon>
        <taxon>Pseudonocardiaceae</taxon>
        <taxon>Amycolatopsis</taxon>
    </lineage>
</organism>
<dbReference type="Gene3D" id="3.40.50.410">
    <property type="entry name" value="von Willebrand factor, type A domain"/>
    <property type="match status" value="1"/>
</dbReference>
<reference evidence="1 2" key="1">
    <citation type="submission" date="2020-08" db="EMBL/GenBank/DDBJ databases">
        <title>Amycolatopsis sp. nov. DR6-1 isolated from Dendrobium heterocarpum.</title>
        <authorList>
            <person name="Tedsree N."/>
            <person name="Kuncharoen N."/>
            <person name="Likhitwitayawuid K."/>
            <person name="Tanasupawat S."/>
        </authorList>
    </citation>
    <scope>NUCLEOTIDE SEQUENCE [LARGE SCALE GENOMIC DNA]</scope>
    <source>
        <strain evidence="1 2">DR6-1</strain>
    </source>
</reference>
<keyword evidence="2" id="KW-1185">Reference proteome</keyword>